<evidence type="ECO:0000256" key="2">
    <source>
        <dbReference type="ARBA" id="ARBA00022491"/>
    </source>
</evidence>
<gene>
    <name evidence="6" type="ORF">C8F04DRAFT_1394507</name>
</gene>
<keyword evidence="7" id="KW-1185">Reference proteome</keyword>
<feature type="region of interest" description="Disordered" evidence="5">
    <location>
        <begin position="1"/>
        <end position="94"/>
    </location>
</feature>
<dbReference type="PANTHER" id="PTHR12346:SF0">
    <property type="entry name" value="SIN3A, ISOFORM G"/>
    <property type="match status" value="1"/>
</dbReference>
<dbReference type="SUPFAM" id="SSF47762">
    <property type="entry name" value="PAH2 domain"/>
    <property type="match status" value="1"/>
</dbReference>
<dbReference type="GO" id="GO:0000122">
    <property type="term" value="P:negative regulation of transcription by RNA polymerase II"/>
    <property type="evidence" value="ECO:0007669"/>
    <property type="project" value="TreeGrafter"/>
</dbReference>
<dbReference type="PANTHER" id="PTHR12346">
    <property type="entry name" value="SIN3B-RELATED"/>
    <property type="match status" value="1"/>
</dbReference>
<dbReference type="GO" id="GO:0003714">
    <property type="term" value="F:transcription corepressor activity"/>
    <property type="evidence" value="ECO:0007669"/>
    <property type="project" value="InterPro"/>
</dbReference>
<dbReference type="InterPro" id="IPR003822">
    <property type="entry name" value="PAH"/>
</dbReference>
<comment type="caution">
    <text evidence="6">The sequence shown here is derived from an EMBL/GenBank/DDBJ whole genome shotgun (WGS) entry which is preliminary data.</text>
</comment>
<dbReference type="InterPro" id="IPR036600">
    <property type="entry name" value="PAH_sf"/>
</dbReference>
<evidence type="ECO:0000313" key="7">
    <source>
        <dbReference type="Proteomes" id="UP001218188"/>
    </source>
</evidence>
<dbReference type="Pfam" id="PF02671">
    <property type="entry name" value="PAH"/>
    <property type="match status" value="1"/>
</dbReference>
<feature type="compositionally biased region" description="Polar residues" evidence="5">
    <location>
        <begin position="55"/>
        <end position="65"/>
    </location>
</feature>
<reference evidence="6" key="1">
    <citation type="submission" date="2023-03" db="EMBL/GenBank/DDBJ databases">
        <title>Massive genome expansion in bonnet fungi (Mycena s.s.) driven by repeated elements and novel gene families across ecological guilds.</title>
        <authorList>
            <consortium name="Lawrence Berkeley National Laboratory"/>
            <person name="Harder C.B."/>
            <person name="Miyauchi S."/>
            <person name="Viragh M."/>
            <person name="Kuo A."/>
            <person name="Thoen E."/>
            <person name="Andreopoulos B."/>
            <person name="Lu D."/>
            <person name="Skrede I."/>
            <person name="Drula E."/>
            <person name="Henrissat B."/>
            <person name="Morin E."/>
            <person name="Kohler A."/>
            <person name="Barry K."/>
            <person name="LaButti K."/>
            <person name="Morin E."/>
            <person name="Salamov A."/>
            <person name="Lipzen A."/>
            <person name="Mereny Z."/>
            <person name="Hegedus B."/>
            <person name="Baldrian P."/>
            <person name="Stursova M."/>
            <person name="Weitz H."/>
            <person name="Taylor A."/>
            <person name="Grigoriev I.V."/>
            <person name="Nagy L.G."/>
            <person name="Martin F."/>
            <person name="Kauserud H."/>
        </authorList>
    </citation>
    <scope>NUCLEOTIDE SEQUENCE</scope>
    <source>
        <strain evidence="6">CBHHK200</strain>
    </source>
</reference>
<keyword evidence="2" id="KW-0678">Repressor</keyword>
<dbReference type="InterPro" id="IPR039774">
    <property type="entry name" value="Sin3-like"/>
</dbReference>
<protein>
    <submittedName>
        <fullName evidence="6">Paired amphipathic helix</fullName>
    </submittedName>
</protein>
<organism evidence="6 7">
    <name type="scientific">Mycena alexandri</name>
    <dbReference type="NCBI Taxonomy" id="1745969"/>
    <lineage>
        <taxon>Eukaryota</taxon>
        <taxon>Fungi</taxon>
        <taxon>Dikarya</taxon>
        <taxon>Basidiomycota</taxon>
        <taxon>Agaricomycotina</taxon>
        <taxon>Agaricomycetes</taxon>
        <taxon>Agaricomycetidae</taxon>
        <taxon>Agaricales</taxon>
        <taxon>Marasmiineae</taxon>
        <taxon>Mycenaceae</taxon>
        <taxon>Mycena</taxon>
    </lineage>
</organism>
<dbReference type="AlphaFoldDB" id="A0AAD6X547"/>
<evidence type="ECO:0000313" key="6">
    <source>
        <dbReference type="EMBL" id="KAJ7035855.1"/>
    </source>
</evidence>
<evidence type="ECO:0000256" key="5">
    <source>
        <dbReference type="SAM" id="MobiDB-lite"/>
    </source>
</evidence>
<dbReference type="Proteomes" id="UP001218188">
    <property type="component" value="Unassembled WGS sequence"/>
</dbReference>
<name>A0AAD6X547_9AGAR</name>
<accession>A0AAD6X547</accession>
<dbReference type="PROSITE" id="PS51477">
    <property type="entry name" value="PAH"/>
    <property type="match status" value="1"/>
</dbReference>
<dbReference type="FunFam" id="1.20.1160.11:FF:000001">
    <property type="entry name" value="Paired amphipathic helix protein Sin3"/>
    <property type="match status" value="1"/>
</dbReference>
<evidence type="ECO:0000256" key="4">
    <source>
        <dbReference type="PROSITE-ProRule" id="PRU00810"/>
    </source>
</evidence>
<feature type="compositionally biased region" description="Polar residues" evidence="5">
    <location>
        <begin position="81"/>
        <end position="94"/>
    </location>
</feature>
<evidence type="ECO:0000256" key="1">
    <source>
        <dbReference type="ARBA" id="ARBA00004123"/>
    </source>
</evidence>
<dbReference type="EMBL" id="JARJCM010000047">
    <property type="protein sequence ID" value="KAJ7035855.1"/>
    <property type="molecule type" value="Genomic_DNA"/>
</dbReference>
<dbReference type="GO" id="GO:0070822">
    <property type="term" value="C:Sin3-type complex"/>
    <property type="evidence" value="ECO:0007669"/>
    <property type="project" value="TreeGrafter"/>
</dbReference>
<feature type="compositionally biased region" description="Polar residues" evidence="5">
    <location>
        <begin position="8"/>
        <end position="17"/>
    </location>
</feature>
<keyword evidence="3 4" id="KW-0539">Nucleus</keyword>
<proteinExistence type="predicted"/>
<dbReference type="Gene3D" id="1.20.1160.11">
    <property type="entry name" value="Paired amphipathic helix"/>
    <property type="match status" value="1"/>
</dbReference>
<evidence type="ECO:0000256" key="3">
    <source>
        <dbReference type="ARBA" id="ARBA00023242"/>
    </source>
</evidence>
<sequence>MEEEPGTGSDSIISLAQSPVAVQPKNTAEFPDPLWDPEVLSSPSARPGSPLRSILNPSTPPTRENSVPVPRTVGHSELATPETNPSIPFPAPTSNFPEVTRQLIQLNVTDAISYLDAVKNQFQDQPEEYSRFLVIMKDFKSQVIDVPAVIQRVCQLFQGNYILIEGFNAFLPPGYHIDVSDNPAEPRTITVTTPMGTTTTGFAHIARDISGLE</sequence>
<comment type="subcellular location">
    <subcellularLocation>
        <location evidence="1 4">Nucleus</location>
    </subcellularLocation>
</comment>